<dbReference type="Proteomes" id="UP000316905">
    <property type="component" value="Unassembled WGS sequence"/>
</dbReference>
<gene>
    <name evidence="1" type="ORF">IQ22_02980</name>
</gene>
<proteinExistence type="predicted"/>
<evidence type="ECO:0000313" key="2">
    <source>
        <dbReference type="Proteomes" id="UP000316905"/>
    </source>
</evidence>
<name>A0A562Q8Q2_9PSED</name>
<organism evidence="1 2">
    <name type="scientific">Pseudomonas duriflava</name>
    <dbReference type="NCBI Taxonomy" id="459528"/>
    <lineage>
        <taxon>Bacteria</taxon>
        <taxon>Pseudomonadati</taxon>
        <taxon>Pseudomonadota</taxon>
        <taxon>Gammaproteobacteria</taxon>
        <taxon>Pseudomonadales</taxon>
        <taxon>Pseudomonadaceae</taxon>
        <taxon>Pseudomonas</taxon>
    </lineage>
</organism>
<evidence type="ECO:0000313" key="1">
    <source>
        <dbReference type="EMBL" id="TWI53137.1"/>
    </source>
</evidence>
<dbReference type="EMBL" id="VLKY01000009">
    <property type="protein sequence ID" value="TWI53137.1"/>
    <property type="molecule type" value="Genomic_DNA"/>
</dbReference>
<protein>
    <submittedName>
        <fullName evidence="1">Uncharacterized protein</fullName>
    </submittedName>
</protein>
<reference evidence="1 2" key="1">
    <citation type="journal article" date="2015" name="Stand. Genomic Sci.">
        <title>Genomic Encyclopedia of Bacterial and Archaeal Type Strains, Phase III: the genomes of soil and plant-associated and newly described type strains.</title>
        <authorList>
            <person name="Whitman W.B."/>
            <person name="Woyke T."/>
            <person name="Klenk H.P."/>
            <person name="Zhou Y."/>
            <person name="Lilburn T.G."/>
            <person name="Beck B.J."/>
            <person name="De Vos P."/>
            <person name="Vandamme P."/>
            <person name="Eisen J.A."/>
            <person name="Garrity G."/>
            <person name="Hugenholtz P."/>
            <person name="Kyrpides N.C."/>
        </authorList>
    </citation>
    <scope>NUCLEOTIDE SEQUENCE [LARGE SCALE GENOMIC DNA]</scope>
    <source>
        <strain evidence="1 2">CGMCC 1.6858</strain>
    </source>
</reference>
<keyword evidence="2" id="KW-1185">Reference proteome</keyword>
<accession>A0A562Q8Q2</accession>
<comment type="caution">
    <text evidence="1">The sequence shown here is derived from an EMBL/GenBank/DDBJ whole genome shotgun (WGS) entry which is preliminary data.</text>
</comment>
<dbReference type="AlphaFoldDB" id="A0A562Q8Q2"/>
<sequence>MILSRLLAESVVSYAPIGNNQMDLQIEDFYKDAARAMLVLYQNFPRKATLYVEDLIGREEPDQFGLPSARHQSCFGALLWLADEGYLRYTSTLGYDALDQAILTEKAFLRLSASHPHLLKEAEALPPSVRRQRSTLAQHLREALAENASERLVLITRLVFRSSSQAT</sequence>